<dbReference type="PROSITE" id="PS50110">
    <property type="entry name" value="RESPONSE_REGULATORY"/>
    <property type="match status" value="1"/>
</dbReference>
<dbReference type="InterPro" id="IPR011006">
    <property type="entry name" value="CheY-like_superfamily"/>
</dbReference>
<proteinExistence type="predicted"/>
<feature type="modified residue" description="4-aspartylphosphate" evidence="4">
    <location>
        <position position="54"/>
    </location>
</feature>
<evidence type="ECO:0000313" key="6">
    <source>
        <dbReference type="EMBL" id="MEW9309287.1"/>
    </source>
</evidence>
<dbReference type="InterPro" id="IPR001789">
    <property type="entry name" value="Sig_transdc_resp-reg_receiver"/>
</dbReference>
<dbReference type="PANTHER" id="PTHR44591:SF3">
    <property type="entry name" value="RESPONSE REGULATORY DOMAIN-CONTAINING PROTEIN"/>
    <property type="match status" value="1"/>
</dbReference>
<dbReference type="Proteomes" id="UP001555786">
    <property type="component" value="Unassembled WGS sequence"/>
</dbReference>
<evidence type="ECO:0000256" key="1">
    <source>
        <dbReference type="ARBA" id="ARBA00022553"/>
    </source>
</evidence>
<dbReference type="Pfam" id="PF00072">
    <property type="entry name" value="Response_reg"/>
    <property type="match status" value="1"/>
</dbReference>
<gene>
    <name evidence="6" type="ORF">ABXS05_27305</name>
</gene>
<dbReference type="CDD" id="cd17552">
    <property type="entry name" value="REC_RR468-like"/>
    <property type="match status" value="1"/>
</dbReference>
<keyword evidence="7" id="KW-1185">Reference proteome</keyword>
<evidence type="ECO:0000256" key="4">
    <source>
        <dbReference type="PROSITE-ProRule" id="PRU00169"/>
    </source>
</evidence>
<protein>
    <submittedName>
        <fullName evidence="6">Response regulator</fullName>
    </submittedName>
</protein>
<evidence type="ECO:0000313" key="7">
    <source>
        <dbReference type="Proteomes" id="UP001555786"/>
    </source>
</evidence>
<sequence length="131" mass="14433">MPTKILYVDDEDDIREIAQISLELEPQFEVRSSASGSRALVDAAEWQPDLVLLDVMMPGMDGPETLRQLAASARTAAIPVAFVTARTQTHEVVRYRAMGAIGVIAKPFDPMVLAKDVKRLLQERGSGRQLL</sequence>
<dbReference type="RefSeq" id="WP_367626037.1">
    <property type="nucleotide sequence ID" value="NZ_JBFNQD010000013.1"/>
</dbReference>
<feature type="domain" description="Response regulatory" evidence="5">
    <location>
        <begin position="4"/>
        <end position="121"/>
    </location>
</feature>
<evidence type="ECO:0000256" key="2">
    <source>
        <dbReference type="ARBA" id="ARBA00023015"/>
    </source>
</evidence>
<dbReference type="EMBL" id="JBFNQD010000013">
    <property type="protein sequence ID" value="MEW9309287.1"/>
    <property type="molecule type" value="Genomic_DNA"/>
</dbReference>
<evidence type="ECO:0000259" key="5">
    <source>
        <dbReference type="PROSITE" id="PS50110"/>
    </source>
</evidence>
<dbReference type="PANTHER" id="PTHR44591">
    <property type="entry name" value="STRESS RESPONSE REGULATOR PROTEIN 1"/>
    <property type="match status" value="1"/>
</dbReference>
<keyword evidence="1 4" id="KW-0597">Phosphoprotein</keyword>
<dbReference type="InterPro" id="IPR050595">
    <property type="entry name" value="Bact_response_regulator"/>
</dbReference>
<name>A0ABV3PUE1_9HYPH</name>
<keyword evidence="2" id="KW-0805">Transcription regulation</keyword>
<accession>A0ABV3PUE1</accession>
<dbReference type="Gene3D" id="3.40.50.2300">
    <property type="match status" value="1"/>
</dbReference>
<organism evidence="6 7">
    <name type="scientific">Labrys neptuniae</name>
    <dbReference type="NCBI Taxonomy" id="376174"/>
    <lineage>
        <taxon>Bacteria</taxon>
        <taxon>Pseudomonadati</taxon>
        <taxon>Pseudomonadota</taxon>
        <taxon>Alphaproteobacteria</taxon>
        <taxon>Hyphomicrobiales</taxon>
        <taxon>Xanthobacteraceae</taxon>
        <taxon>Labrys</taxon>
    </lineage>
</organism>
<dbReference type="SMART" id="SM00448">
    <property type="entry name" value="REC"/>
    <property type="match status" value="1"/>
</dbReference>
<evidence type="ECO:0000256" key="3">
    <source>
        <dbReference type="ARBA" id="ARBA00023163"/>
    </source>
</evidence>
<reference evidence="6 7" key="1">
    <citation type="submission" date="2024-07" db="EMBL/GenBank/DDBJ databases">
        <title>Description of Labrys sedimenti sp. nov., isolated from a diclofenac-degrading enrichment culture.</title>
        <authorList>
            <person name="Tancsics A."/>
            <person name="Csepanyi A."/>
        </authorList>
    </citation>
    <scope>NUCLEOTIDE SEQUENCE [LARGE SCALE GENOMIC DNA]</scope>
    <source>
        <strain evidence="6 7">LMG 23578</strain>
    </source>
</reference>
<comment type="caution">
    <text evidence="6">The sequence shown here is derived from an EMBL/GenBank/DDBJ whole genome shotgun (WGS) entry which is preliminary data.</text>
</comment>
<keyword evidence="3" id="KW-0804">Transcription</keyword>
<dbReference type="SUPFAM" id="SSF52172">
    <property type="entry name" value="CheY-like"/>
    <property type="match status" value="1"/>
</dbReference>